<sequence>MTPHPEGGWQPCRTFACSTMSTTQRKRRCAKRARPVRGPANSVDITHASGMRVVQQASWAGVNRPNTCRSMSLTEAPAPWGLWRVPTKLSLLRGHPAWLPEPCHPTSARKRLICRGGNHDGGPSVRPPKERKHNQTVPETTSQKLLGKPHHHQRQRPLSIGLGQGQALQPDHCPSHPGAFEGAPSFVPTQKLAGSPSEKDPSSSWSSSLDLPKYQRPGVSPVHGQTQLGVKTEETMAEQHP</sequence>
<protein>
    <submittedName>
        <fullName evidence="2">Uncharacterized protein</fullName>
    </submittedName>
</protein>
<feature type="compositionally biased region" description="Basic and acidic residues" evidence="1">
    <location>
        <begin position="231"/>
        <end position="241"/>
    </location>
</feature>
<dbReference type="Proteomes" id="UP001476798">
    <property type="component" value="Unassembled WGS sequence"/>
</dbReference>
<accession>A0ABV0PGD5</accession>
<gene>
    <name evidence="2" type="ORF">GOODEAATRI_023442</name>
</gene>
<feature type="region of interest" description="Disordered" evidence="1">
    <location>
        <begin position="113"/>
        <end position="241"/>
    </location>
</feature>
<keyword evidence="3" id="KW-1185">Reference proteome</keyword>
<feature type="compositionally biased region" description="Low complexity" evidence="1">
    <location>
        <begin position="202"/>
        <end position="212"/>
    </location>
</feature>
<reference evidence="2 3" key="1">
    <citation type="submission" date="2021-06" db="EMBL/GenBank/DDBJ databases">
        <authorList>
            <person name="Palmer J.M."/>
        </authorList>
    </citation>
    <scope>NUCLEOTIDE SEQUENCE [LARGE SCALE GENOMIC DNA]</scope>
    <source>
        <strain evidence="2 3">GA_2019</strain>
        <tissue evidence="2">Muscle</tissue>
    </source>
</reference>
<organism evidence="2 3">
    <name type="scientific">Goodea atripinnis</name>
    <dbReference type="NCBI Taxonomy" id="208336"/>
    <lineage>
        <taxon>Eukaryota</taxon>
        <taxon>Metazoa</taxon>
        <taxon>Chordata</taxon>
        <taxon>Craniata</taxon>
        <taxon>Vertebrata</taxon>
        <taxon>Euteleostomi</taxon>
        <taxon>Actinopterygii</taxon>
        <taxon>Neopterygii</taxon>
        <taxon>Teleostei</taxon>
        <taxon>Neoteleostei</taxon>
        <taxon>Acanthomorphata</taxon>
        <taxon>Ovalentaria</taxon>
        <taxon>Atherinomorphae</taxon>
        <taxon>Cyprinodontiformes</taxon>
        <taxon>Goodeidae</taxon>
        <taxon>Goodea</taxon>
    </lineage>
</organism>
<dbReference type="EMBL" id="JAHRIO010072482">
    <property type="protein sequence ID" value="MEQ2182550.1"/>
    <property type="molecule type" value="Genomic_DNA"/>
</dbReference>
<feature type="compositionally biased region" description="Polar residues" evidence="1">
    <location>
        <begin position="135"/>
        <end position="144"/>
    </location>
</feature>
<name>A0ABV0PGD5_9TELE</name>
<evidence type="ECO:0000313" key="3">
    <source>
        <dbReference type="Proteomes" id="UP001476798"/>
    </source>
</evidence>
<evidence type="ECO:0000313" key="2">
    <source>
        <dbReference type="EMBL" id="MEQ2182550.1"/>
    </source>
</evidence>
<proteinExistence type="predicted"/>
<evidence type="ECO:0000256" key="1">
    <source>
        <dbReference type="SAM" id="MobiDB-lite"/>
    </source>
</evidence>
<comment type="caution">
    <text evidence="2">The sequence shown here is derived from an EMBL/GenBank/DDBJ whole genome shotgun (WGS) entry which is preliminary data.</text>
</comment>